<proteinExistence type="predicted"/>
<reference evidence="2 3" key="1">
    <citation type="submission" date="2014-09" db="EMBL/GenBank/DDBJ databases">
        <authorList>
            <person name="Magalhaes I.L.F."/>
            <person name="Oliveira U."/>
            <person name="Santos F.R."/>
            <person name="Vidigal T.H.D.A."/>
            <person name="Brescovit A.D."/>
            <person name="Santos A.J."/>
        </authorList>
    </citation>
    <scope>NUCLEOTIDE SEQUENCE [LARGE SCALE GENOMIC DNA]</scope>
</reference>
<feature type="compositionally biased region" description="Polar residues" evidence="1">
    <location>
        <begin position="67"/>
        <end position="76"/>
    </location>
</feature>
<keyword evidence="3" id="KW-1185">Reference proteome</keyword>
<feature type="region of interest" description="Disordered" evidence="1">
    <location>
        <begin position="1"/>
        <end position="22"/>
    </location>
</feature>
<protein>
    <submittedName>
        <fullName evidence="2">Uncharacterized protein</fullName>
    </submittedName>
</protein>
<organism evidence="2 3">
    <name type="scientific">Ceraceosorus bombacis</name>
    <dbReference type="NCBI Taxonomy" id="401625"/>
    <lineage>
        <taxon>Eukaryota</taxon>
        <taxon>Fungi</taxon>
        <taxon>Dikarya</taxon>
        <taxon>Basidiomycota</taxon>
        <taxon>Ustilaginomycotina</taxon>
        <taxon>Exobasidiomycetes</taxon>
        <taxon>Ceraceosorales</taxon>
        <taxon>Ceraceosoraceae</taxon>
        <taxon>Ceraceosorus</taxon>
    </lineage>
</organism>
<feature type="compositionally biased region" description="Basic and acidic residues" evidence="1">
    <location>
        <begin position="172"/>
        <end position="182"/>
    </location>
</feature>
<dbReference type="EMBL" id="CCYA01000267">
    <property type="protein sequence ID" value="CEH15643.1"/>
    <property type="molecule type" value="Genomic_DNA"/>
</dbReference>
<dbReference type="STRING" id="401625.A0A0P1BIX6"/>
<evidence type="ECO:0000313" key="3">
    <source>
        <dbReference type="Proteomes" id="UP000054845"/>
    </source>
</evidence>
<sequence length="546" mass="58728">MVDSTAEPVSSSAHAGTSPRRPFSLASAFESVRNSIHSQFPSSASAAYSQGDEDATQAGPSGLPAPQLSSTSTFTPPSDWPPLISERKLARLFPDHSTRDAVRQFYKERQLDWDCDAQSLGERSESNRASAALFDLLVRLDVQGASDAEHELHTRSVTGSEGGPSDSAQKSTSERSRSTVDRSRAWEAHDVLQAIDKKDVETLMRIRDASFDLLLDAGGGVGGGTKSASTPSTPLGYAISLGPAWEGIAIVLVGAMSRFVNQLPDEQAQHRRADIRAGKHALRNGTLQTDTITQARLRRLRVNLKLAIDHSISLSQVPLVTSYVQVLFMSEGSTFLHDGSLAVQRALLPHTHDSALSPPALNVARGAVERFVAPHLRTRAGSNLGKSSSSASSAVTSIAALEDLIANASLDLVLLALWDLVLLRQSEWDVLSGTTAAAGANTSNASPNTSNALSLNAEELQDLSDPLPLFFFARDDRMTSAYLQRSKLLEKALASLELSRNASSKRERRALRIARNVVLALQDGARRLSAKEREEKVARVLQAEGC</sequence>
<evidence type="ECO:0000256" key="1">
    <source>
        <dbReference type="SAM" id="MobiDB-lite"/>
    </source>
</evidence>
<name>A0A0P1BIX6_9BASI</name>
<accession>A0A0P1BIX6</accession>
<evidence type="ECO:0000313" key="2">
    <source>
        <dbReference type="EMBL" id="CEH15643.1"/>
    </source>
</evidence>
<dbReference type="OrthoDB" id="3005035at2759"/>
<dbReference type="AlphaFoldDB" id="A0A0P1BIX6"/>
<feature type="region of interest" description="Disordered" evidence="1">
    <location>
        <begin position="40"/>
        <end position="81"/>
    </location>
</feature>
<dbReference type="Proteomes" id="UP000054845">
    <property type="component" value="Unassembled WGS sequence"/>
</dbReference>
<feature type="region of interest" description="Disordered" evidence="1">
    <location>
        <begin position="152"/>
        <end position="182"/>
    </location>
</feature>